<accession>A0AAV7RV42</accession>
<feature type="compositionally biased region" description="Basic and acidic residues" evidence="1">
    <location>
        <begin position="60"/>
        <end position="92"/>
    </location>
</feature>
<feature type="region of interest" description="Disordered" evidence="1">
    <location>
        <begin position="40"/>
        <end position="110"/>
    </location>
</feature>
<dbReference type="EMBL" id="JANPWB010000009">
    <property type="protein sequence ID" value="KAJ1155486.1"/>
    <property type="molecule type" value="Genomic_DNA"/>
</dbReference>
<evidence type="ECO:0000256" key="1">
    <source>
        <dbReference type="SAM" id="MobiDB-lite"/>
    </source>
</evidence>
<dbReference type="AlphaFoldDB" id="A0AAV7RV42"/>
<evidence type="ECO:0000313" key="2">
    <source>
        <dbReference type="EMBL" id="KAJ1155486.1"/>
    </source>
</evidence>
<reference evidence="2" key="1">
    <citation type="journal article" date="2022" name="bioRxiv">
        <title>Sequencing and chromosome-scale assembly of the giantPleurodeles waltlgenome.</title>
        <authorList>
            <person name="Brown T."/>
            <person name="Elewa A."/>
            <person name="Iarovenko S."/>
            <person name="Subramanian E."/>
            <person name="Araus A.J."/>
            <person name="Petzold A."/>
            <person name="Susuki M."/>
            <person name="Suzuki K.-i.T."/>
            <person name="Hayashi T."/>
            <person name="Toyoda A."/>
            <person name="Oliveira C."/>
            <person name="Osipova E."/>
            <person name="Leigh N.D."/>
            <person name="Simon A."/>
            <person name="Yun M.H."/>
        </authorList>
    </citation>
    <scope>NUCLEOTIDE SEQUENCE</scope>
    <source>
        <strain evidence="2">20211129_DDA</strain>
        <tissue evidence="2">Liver</tissue>
    </source>
</reference>
<proteinExistence type="predicted"/>
<gene>
    <name evidence="2" type="ORF">NDU88_008216</name>
</gene>
<comment type="caution">
    <text evidence="2">The sequence shown here is derived from an EMBL/GenBank/DDBJ whole genome shotgun (WGS) entry which is preliminary data.</text>
</comment>
<keyword evidence="3" id="KW-1185">Reference proteome</keyword>
<dbReference type="Proteomes" id="UP001066276">
    <property type="component" value="Chromosome 5"/>
</dbReference>
<organism evidence="2 3">
    <name type="scientific">Pleurodeles waltl</name>
    <name type="common">Iberian ribbed newt</name>
    <dbReference type="NCBI Taxonomy" id="8319"/>
    <lineage>
        <taxon>Eukaryota</taxon>
        <taxon>Metazoa</taxon>
        <taxon>Chordata</taxon>
        <taxon>Craniata</taxon>
        <taxon>Vertebrata</taxon>
        <taxon>Euteleostomi</taxon>
        <taxon>Amphibia</taxon>
        <taxon>Batrachia</taxon>
        <taxon>Caudata</taxon>
        <taxon>Salamandroidea</taxon>
        <taxon>Salamandridae</taxon>
        <taxon>Pleurodelinae</taxon>
        <taxon>Pleurodeles</taxon>
    </lineage>
</organism>
<name>A0AAV7RV42_PLEWA</name>
<sequence>MASIPRRSEGREGEIPTQLGGAVRAGVYYLAKIGQETLTLGEKTKVKKAEKRQRVKKAEKRQTKSEKSREKAESKEKGKKQKDLQKCQREHSSGSGPGGPRSLEAAMAGRGRHGHGSVVLCAWGVYYLAKIGPETPRSCH</sequence>
<feature type="compositionally biased region" description="Basic residues" evidence="1">
    <location>
        <begin position="45"/>
        <end position="59"/>
    </location>
</feature>
<evidence type="ECO:0000313" key="3">
    <source>
        <dbReference type="Proteomes" id="UP001066276"/>
    </source>
</evidence>
<protein>
    <submittedName>
        <fullName evidence="2">Uncharacterized protein</fullName>
    </submittedName>
</protein>